<proteinExistence type="predicted"/>
<sequence>MLVQRTVHVKMRQLSRIRQIGGNSIVASGFSLTHVYDGSCQMKSVLNLDAFLGTTAIREVITDLYCLMSLNELSSSHTTIMCRCCVRPEPLTIPSLRHQKGNRTNWSRIFSISLQNV</sequence>
<name>A0A8X6MG84_NEPPI</name>
<evidence type="ECO:0000313" key="2">
    <source>
        <dbReference type="Proteomes" id="UP000887013"/>
    </source>
</evidence>
<organism evidence="1 2">
    <name type="scientific">Nephila pilipes</name>
    <name type="common">Giant wood spider</name>
    <name type="synonym">Nephila maculata</name>
    <dbReference type="NCBI Taxonomy" id="299642"/>
    <lineage>
        <taxon>Eukaryota</taxon>
        <taxon>Metazoa</taxon>
        <taxon>Ecdysozoa</taxon>
        <taxon>Arthropoda</taxon>
        <taxon>Chelicerata</taxon>
        <taxon>Arachnida</taxon>
        <taxon>Araneae</taxon>
        <taxon>Araneomorphae</taxon>
        <taxon>Entelegynae</taxon>
        <taxon>Araneoidea</taxon>
        <taxon>Nephilidae</taxon>
        <taxon>Nephila</taxon>
    </lineage>
</organism>
<comment type="caution">
    <text evidence="1">The sequence shown here is derived from an EMBL/GenBank/DDBJ whole genome shotgun (WGS) entry which is preliminary data.</text>
</comment>
<accession>A0A8X6MG84</accession>
<dbReference type="Proteomes" id="UP000887013">
    <property type="component" value="Unassembled WGS sequence"/>
</dbReference>
<gene>
    <name evidence="1" type="ORF">NPIL_44471</name>
</gene>
<protein>
    <submittedName>
        <fullName evidence="1">Uncharacterized protein</fullName>
    </submittedName>
</protein>
<reference evidence="1" key="1">
    <citation type="submission" date="2020-08" db="EMBL/GenBank/DDBJ databases">
        <title>Multicomponent nature underlies the extraordinary mechanical properties of spider dragline silk.</title>
        <authorList>
            <person name="Kono N."/>
            <person name="Nakamura H."/>
            <person name="Mori M."/>
            <person name="Yoshida Y."/>
            <person name="Ohtoshi R."/>
            <person name="Malay A.D."/>
            <person name="Moran D.A.P."/>
            <person name="Tomita M."/>
            <person name="Numata K."/>
            <person name="Arakawa K."/>
        </authorList>
    </citation>
    <scope>NUCLEOTIDE SEQUENCE</scope>
</reference>
<keyword evidence="2" id="KW-1185">Reference proteome</keyword>
<evidence type="ECO:0000313" key="1">
    <source>
        <dbReference type="EMBL" id="GFS53463.1"/>
    </source>
</evidence>
<dbReference type="EMBL" id="BMAW01046075">
    <property type="protein sequence ID" value="GFS53463.1"/>
    <property type="molecule type" value="Genomic_DNA"/>
</dbReference>
<dbReference type="AlphaFoldDB" id="A0A8X6MG84"/>